<gene>
    <name evidence="5" type="ORF">HF882_09920</name>
</gene>
<comment type="caution">
    <text evidence="5">The sequence shown here is derived from an EMBL/GenBank/DDBJ whole genome shotgun (WGS) entry which is preliminary data.</text>
</comment>
<dbReference type="InterPro" id="IPR046335">
    <property type="entry name" value="LacI/GalR-like_sensor"/>
</dbReference>
<dbReference type="PROSITE" id="PS50949">
    <property type="entry name" value="HTH_GNTR"/>
    <property type="match status" value="1"/>
</dbReference>
<evidence type="ECO:0000256" key="3">
    <source>
        <dbReference type="ARBA" id="ARBA00023163"/>
    </source>
</evidence>
<evidence type="ECO:0000256" key="2">
    <source>
        <dbReference type="ARBA" id="ARBA00023125"/>
    </source>
</evidence>
<dbReference type="SUPFAM" id="SSF53822">
    <property type="entry name" value="Periplasmic binding protein-like I"/>
    <property type="match status" value="1"/>
</dbReference>
<evidence type="ECO:0000259" key="4">
    <source>
        <dbReference type="PROSITE" id="PS50949"/>
    </source>
</evidence>
<dbReference type="EMBL" id="JABAEW010000016">
    <property type="protein sequence ID" value="NMD86900.1"/>
    <property type="molecule type" value="Genomic_DNA"/>
</dbReference>
<dbReference type="PRINTS" id="PR00035">
    <property type="entry name" value="HTHGNTR"/>
</dbReference>
<protein>
    <submittedName>
        <fullName evidence="5">Substrate-binding domain-containing protein</fullName>
    </submittedName>
</protein>
<dbReference type="GO" id="GO:0000976">
    <property type="term" value="F:transcription cis-regulatory region binding"/>
    <property type="evidence" value="ECO:0007669"/>
    <property type="project" value="TreeGrafter"/>
</dbReference>
<evidence type="ECO:0000313" key="6">
    <source>
        <dbReference type="Proteomes" id="UP000576225"/>
    </source>
</evidence>
<dbReference type="InterPro" id="IPR000524">
    <property type="entry name" value="Tscrpt_reg_HTH_GntR"/>
</dbReference>
<sequence length="374" mass="41925">METSMNYHGKSGRLTELFLGDLAAERFSPEEYLPSEQKLAEHYQASRNTIRRIIGNLLDDGTLTRCDNHRVRINPEKYHELKAARAVPRQITLAFAYAAYPDAMISDVLAGLKRYTAEHDLRLQQLTSPTGHEPMLRALAHARSLGIDGVLVLPYFMEEYVNVINRLADSGVAVATLSELPGTHCSSICSDDYNGALAAVNLLITRYNRPVHLFGPRDESSSTLDRYNAYCRAMTEAGFDREIKTHTSEIEAYGKDPESWTFEDKQERTAELAEAFLKKLKPPASIFCINDYMAQGIYRAAKRLRLEIGRDLTVTGFDDLPMARRLTPPLTSVRSPQGEVGYQAAALLHRLVAGELNIPVHLRVPMEVIERASC</sequence>
<feature type="domain" description="HTH gntR-type" evidence="4">
    <location>
        <begin position="8"/>
        <end position="76"/>
    </location>
</feature>
<dbReference type="RefSeq" id="WP_168962492.1">
    <property type="nucleotide sequence ID" value="NZ_JABAEW010000016.1"/>
</dbReference>
<evidence type="ECO:0000256" key="1">
    <source>
        <dbReference type="ARBA" id="ARBA00023015"/>
    </source>
</evidence>
<dbReference type="InterPro" id="IPR036388">
    <property type="entry name" value="WH-like_DNA-bd_sf"/>
</dbReference>
<dbReference type="Pfam" id="PF13377">
    <property type="entry name" value="Peripla_BP_3"/>
    <property type="match status" value="1"/>
</dbReference>
<dbReference type="AlphaFoldDB" id="A0A848AZG3"/>
<dbReference type="Gene3D" id="1.10.10.10">
    <property type="entry name" value="Winged helix-like DNA-binding domain superfamily/Winged helix DNA-binding domain"/>
    <property type="match status" value="1"/>
</dbReference>
<organism evidence="5 6">
    <name type="scientific">Victivallis vadensis</name>
    <dbReference type="NCBI Taxonomy" id="172901"/>
    <lineage>
        <taxon>Bacteria</taxon>
        <taxon>Pseudomonadati</taxon>
        <taxon>Lentisphaerota</taxon>
        <taxon>Lentisphaeria</taxon>
        <taxon>Victivallales</taxon>
        <taxon>Victivallaceae</taxon>
        <taxon>Victivallis</taxon>
    </lineage>
</organism>
<keyword evidence="3" id="KW-0804">Transcription</keyword>
<dbReference type="Gene3D" id="3.40.50.2300">
    <property type="match status" value="2"/>
</dbReference>
<dbReference type="GO" id="GO:0003700">
    <property type="term" value="F:DNA-binding transcription factor activity"/>
    <property type="evidence" value="ECO:0007669"/>
    <property type="project" value="InterPro"/>
</dbReference>
<keyword evidence="2" id="KW-0238">DNA-binding</keyword>
<dbReference type="InterPro" id="IPR028082">
    <property type="entry name" value="Peripla_BP_I"/>
</dbReference>
<name>A0A848AZG3_9BACT</name>
<evidence type="ECO:0000313" key="5">
    <source>
        <dbReference type="EMBL" id="NMD86900.1"/>
    </source>
</evidence>
<dbReference type="PANTHER" id="PTHR30146">
    <property type="entry name" value="LACI-RELATED TRANSCRIPTIONAL REPRESSOR"/>
    <property type="match status" value="1"/>
</dbReference>
<dbReference type="Proteomes" id="UP000576225">
    <property type="component" value="Unassembled WGS sequence"/>
</dbReference>
<dbReference type="InterPro" id="IPR036390">
    <property type="entry name" value="WH_DNA-bd_sf"/>
</dbReference>
<dbReference type="SUPFAM" id="SSF46785">
    <property type="entry name" value="Winged helix' DNA-binding domain"/>
    <property type="match status" value="1"/>
</dbReference>
<keyword evidence="1" id="KW-0805">Transcription regulation</keyword>
<accession>A0A848AZG3</accession>
<dbReference type="PANTHER" id="PTHR30146:SF109">
    <property type="entry name" value="HTH-TYPE TRANSCRIPTIONAL REGULATOR GALS"/>
    <property type="match status" value="1"/>
</dbReference>
<reference evidence="5 6" key="1">
    <citation type="submission" date="2020-04" db="EMBL/GenBank/DDBJ databases">
        <authorList>
            <person name="Hitch T.C.A."/>
            <person name="Wylensek D."/>
            <person name="Clavel T."/>
        </authorList>
    </citation>
    <scope>NUCLEOTIDE SEQUENCE [LARGE SCALE GENOMIC DNA]</scope>
    <source>
        <strain evidence="5 6">COR2-253-APC-1A</strain>
    </source>
</reference>
<proteinExistence type="predicted"/>
<dbReference type="Pfam" id="PF00392">
    <property type="entry name" value="GntR"/>
    <property type="match status" value="1"/>
</dbReference>
<dbReference type="CDD" id="cd06267">
    <property type="entry name" value="PBP1_LacI_sugar_binding-like"/>
    <property type="match status" value="1"/>
</dbReference>